<dbReference type="PANTHER" id="PTHR10977:SF3">
    <property type="entry name" value="DIPHOSPHOMEVALONATE DECARBOXYLASE"/>
    <property type="match status" value="1"/>
</dbReference>
<dbReference type="Gene3D" id="3.30.70.890">
    <property type="entry name" value="GHMP kinase, C-terminal domain"/>
    <property type="match status" value="1"/>
</dbReference>
<dbReference type="GO" id="GO:0019287">
    <property type="term" value="P:isopentenyl diphosphate biosynthetic process, mevalonate pathway"/>
    <property type="evidence" value="ECO:0007669"/>
    <property type="project" value="InterPro"/>
</dbReference>
<dbReference type="FunFam" id="3.30.230.10:FF:000072">
    <property type="entry name" value="Diphosphomevalonate decarboxylase"/>
    <property type="match status" value="1"/>
</dbReference>
<dbReference type="InterPro" id="IPR041431">
    <property type="entry name" value="Mvd1_C"/>
</dbReference>
<keyword evidence="3" id="KW-0444">Lipid biosynthesis</keyword>
<evidence type="ECO:0000259" key="8">
    <source>
        <dbReference type="Pfam" id="PF18376"/>
    </source>
</evidence>
<dbReference type="GO" id="GO:0005829">
    <property type="term" value="C:cytosol"/>
    <property type="evidence" value="ECO:0007669"/>
    <property type="project" value="InterPro"/>
</dbReference>
<dbReference type="GO" id="GO:0004163">
    <property type="term" value="F:diphosphomevalonate decarboxylase activity"/>
    <property type="evidence" value="ECO:0007669"/>
    <property type="project" value="UniProtKB-EC"/>
</dbReference>
<reference evidence="10 11" key="1">
    <citation type="journal article" date="2015" name="Genome Announc.">
        <title>Expanding the biotechnology potential of lactobacilli through comparative genomics of 213 strains and associated genera.</title>
        <authorList>
            <person name="Sun Z."/>
            <person name="Harris H.M."/>
            <person name="McCann A."/>
            <person name="Guo C."/>
            <person name="Argimon S."/>
            <person name="Zhang W."/>
            <person name="Yang X."/>
            <person name="Jeffery I.B."/>
            <person name="Cooney J.C."/>
            <person name="Kagawa T.F."/>
            <person name="Liu W."/>
            <person name="Song Y."/>
            <person name="Salvetti E."/>
            <person name="Wrobel A."/>
            <person name="Rasinkangas P."/>
            <person name="Parkhill J."/>
            <person name="Rea M.C."/>
            <person name="O'Sullivan O."/>
            <person name="Ritari J."/>
            <person name="Douillard F.P."/>
            <person name="Paul Ross R."/>
            <person name="Yang R."/>
            <person name="Briner A.E."/>
            <person name="Felis G.E."/>
            <person name="de Vos W.M."/>
            <person name="Barrangou R."/>
            <person name="Klaenhammer T.R."/>
            <person name="Caufield P.W."/>
            <person name="Cui Y."/>
            <person name="Zhang H."/>
            <person name="O'Toole P.W."/>
        </authorList>
    </citation>
    <scope>NUCLEOTIDE SEQUENCE [LARGE SCALE GENOMIC DNA]</scope>
    <source>
        <strain evidence="10 11">DSM 24302</strain>
    </source>
</reference>
<comment type="similarity">
    <text evidence="1">Belongs to the diphosphomevalonate decarboxylase family.</text>
</comment>
<evidence type="ECO:0000313" key="10">
    <source>
        <dbReference type="EMBL" id="KRM93835.1"/>
    </source>
</evidence>
<evidence type="ECO:0000259" key="9">
    <source>
        <dbReference type="Pfam" id="PF22700"/>
    </source>
</evidence>
<proteinExistence type="inferred from homology"/>
<evidence type="ECO:0000256" key="3">
    <source>
        <dbReference type="ARBA" id="ARBA00022516"/>
    </source>
</evidence>
<dbReference type="GO" id="GO:0005524">
    <property type="term" value="F:ATP binding"/>
    <property type="evidence" value="ECO:0007669"/>
    <property type="project" value="UniProtKB-KW"/>
</dbReference>
<protein>
    <recommendedName>
        <fullName evidence="2">diphosphomevalonate decarboxylase</fullName>
        <ecNumber evidence="2">4.1.1.33</ecNumber>
    </recommendedName>
</protein>
<keyword evidence="6" id="KW-0443">Lipid metabolism</keyword>
<keyword evidence="7" id="KW-0456">Lyase</keyword>
<dbReference type="Pfam" id="PF22700">
    <property type="entry name" value="MVD-like_N"/>
    <property type="match status" value="1"/>
</dbReference>
<dbReference type="InterPro" id="IPR014721">
    <property type="entry name" value="Ribsml_uS5_D2-typ_fold_subgr"/>
</dbReference>
<evidence type="ECO:0000313" key="11">
    <source>
        <dbReference type="Proteomes" id="UP000051256"/>
    </source>
</evidence>
<accession>A0A0R2D024</accession>
<dbReference type="InterPro" id="IPR053859">
    <property type="entry name" value="MVD-like_N"/>
</dbReference>
<feature type="domain" description="Mvd1 C-terminal" evidence="8">
    <location>
        <begin position="183"/>
        <end position="314"/>
    </location>
</feature>
<organism evidence="10 11">
    <name type="scientific">Lentilactobacillus senioris DSM 24302 = JCM 17472</name>
    <dbReference type="NCBI Taxonomy" id="1423802"/>
    <lineage>
        <taxon>Bacteria</taxon>
        <taxon>Bacillati</taxon>
        <taxon>Bacillota</taxon>
        <taxon>Bacilli</taxon>
        <taxon>Lactobacillales</taxon>
        <taxon>Lactobacillaceae</taxon>
        <taxon>Lentilactobacillus</taxon>
    </lineage>
</organism>
<dbReference type="RefSeq" id="WP_056978331.1">
    <property type="nucleotide sequence ID" value="NZ_AYZR01000008.1"/>
</dbReference>
<dbReference type="SUPFAM" id="SSF54211">
    <property type="entry name" value="Ribosomal protein S5 domain 2-like"/>
    <property type="match status" value="1"/>
</dbReference>
<evidence type="ECO:0000256" key="5">
    <source>
        <dbReference type="ARBA" id="ARBA00022840"/>
    </source>
</evidence>
<keyword evidence="4" id="KW-0547">Nucleotide-binding</keyword>
<comment type="caution">
    <text evidence="10">The sequence shown here is derived from an EMBL/GenBank/DDBJ whole genome shotgun (WGS) entry which is preliminary data.</text>
</comment>
<evidence type="ECO:0000256" key="2">
    <source>
        <dbReference type="ARBA" id="ARBA00012296"/>
    </source>
</evidence>
<feature type="domain" description="Diphosphomevalonate decarboxylase-like N-terminal" evidence="9">
    <location>
        <begin position="12"/>
        <end position="168"/>
    </location>
</feature>
<name>A0A0R2D024_9LACO</name>
<dbReference type="InterPro" id="IPR029765">
    <property type="entry name" value="Mev_diP_decarb"/>
</dbReference>
<dbReference type="NCBIfam" id="TIGR01240">
    <property type="entry name" value="mevDPdecarb"/>
    <property type="match status" value="1"/>
</dbReference>
<dbReference type="PATRIC" id="fig|1423802.4.peg.564"/>
<dbReference type="InterPro" id="IPR020568">
    <property type="entry name" value="Ribosomal_Su5_D2-typ_SF"/>
</dbReference>
<keyword evidence="5" id="KW-0067">ATP-binding</keyword>
<evidence type="ECO:0000256" key="7">
    <source>
        <dbReference type="ARBA" id="ARBA00023239"/>
    </source>
</evidence>
<dbReference type="PANTHER" id="PTHR10977">
    <property type="entry name" value="DIPHOSPHOMEVALONATE DECARBOXYLASE"/>
    <property type="match status" value="1"/>
</dbReference>
<dbReference type="PIRSF" id="PIRSF015950">
    <property type="entry name" value="Mev_P_decrbx"/>
    <property type="match status" value="1"/>
</dbReference>
<dbReference type="Pfam" id="PF18376">
    <property type="entry name" value="MDD_C"/>
    <property type="match status" value="1"/>
</dbReference>
<evidence type="ECO:0000256" key="1">
    <source>
        <dbReference type="ARBA" id="ARBA00008831"/>
    </source>
</evidence>
<sequence>MMNKNRPVIARAHTNIALVKYWGKQNENLIIPQNDSLSLTLDQFYTDTTVTFDPTLTADAVLIDNEVAQGSDYQRVVDFLDIVRQKAQTPDRFFNVNSVNHVPTAAGFASSASAFAALAAAASRAADLKLDLTELSRLARRGSGSASRSIFAGFVQWHTGNDDETSYAEQYASAADWDIGVIALTLQKSRKKVSSRQGMQLSVTTSPFYSEWIKLANSDIEQIKQAIDQHDFTTVGHISETNALRMHALTLSADPGFIYFTGQTIEMINEIRQLRKMGIECYATIDAGPNVKVLCQKENASKIMTHFNQLLGSENVIYTTPGSGIEYLEK</sequence>
<dbReference type="STRING" id="1423802.FC56_GL000554"/>
<dbReference type="InterPro" id="IPR036554">
    <property type="entry name" value="GHMP_kinase_C_sf"/>
</dbReference>
<dbReference type="Gene3D" id="3.30.230.10">
    <property type="match status" value="1"/>
</dbReference>
<evidence type="ECO:0000256" key="4">
    <source>
        <dbReference type="ARBA" id="ARBA00022741"/>
    </source>
</evidence>
<dbReference type="EMBL" id="AYZR01000008">
    <property type="protein sequence ID" value="KRM93835.1"/>
    <property type="molecule type" value="Genomic_DNA"/>
</dbReference>
<dbReference type="Proteomes" id="UP000051256">
    <property type="component" value="Unassembled WGS sequence"/>
</dbReference>
<dbReference type="EC" id="4.1.1.33" evidence="2"/>
<gene>
    <name evidence="10" type="ORF">FC56_GL000554</name>
</gene>
<keyword evidence="11" id="KW-1185">Reference proteome</keyword>
<evidence type="ECO:0000256" key="6">
    <source>
        <dbReference type="ARBA" id="ARBA00023098"/>
    </source>
</evidence>
<dbReference type="InterPro" id="IPR005935">
    <property type="entry name" value="Mev_decarb"/>
</dbReference>
<dbReference type="AlphaFoldDB" id="A0A0R2D024"/>
<dbReference type="SUPFAM" id="SSF55060">
    <property type="entry name" value="GHMP Kinase, C-terminal domain"/>
    <property type="match status" value="1"/>
</dbReference>